<dbReference type="BioCyc" id="MMAZ1236903:G139K-3127-MONOMER"/>
<dbReference type="HOGENOM" id="CLU_3302758_0_0_2"/>
<evidence type="ECO:0000313" key="1">
    <source>
        <dbReference type="EMBL" id="AGF98538.1"/>
    </source>
</evidence>
<accession>M1QE69</accession>
<reference evidence="1 2" key="1">
    <citation type="journal article" date="2013" name="Genome Announc.">
        <title>Complete Genome of a Methanosarcina mazei Strain Isolated from Sediment Samples from an Amazonian Flooded Area.</title>
        <authorList>
            <person name="Assis das Gracas D."/>
            <person name="Thiago Juca Ramos R."/>
            <person name="Vieira Araujo A.C."/>
            <person name="Zahlouth R."/>
            <person name="Ribeiro Carneiro A."/>
            <person name="Souza Lopes T."/>
            <person name="Azevedo Barauna R."/>
            <person name="Azevedo V."/>
            <person name="Cruz Schneider M.P."/>
            <person name="Pellizari V.H."/>
            <person name="Silva A."/>
        </authorList>
    </citation>
    <scope>NUCLEOTIDE SEQUENCE [LARGE SCALE GENOMIC DNA]</scope>
    <source>
        <strain evidence="1 2">Tuc01</strain>
    </source>
</reference>
<organism evidence="1 2">
    <name type="scientific">Methanosarcina mazei Tuc01</name>
    <dbReference type="NCBI Taxonomy" id="1236903"/>
    <lineage>
        <taxon>Archaea</taxon>
        <taxon>Methanobacteriati</taxon>
        <taxon>Methanobacteriota</taxon>
        <taxon>Stenosarchaea group</taxon>
        <taxon>Methanomicrobia</taxon>
        <taxon>Methanosarcinales</taxon>
        <taxon>Methanosarcinaceae</taxon>
        <taxon>Methanosarcina</taxon>
    </lineage>
</organism>
<evidence type="ECO:0000313" key="2">
    <source>
        <dbReference type="Proteomes" id="UP000011718"/>
    </source>
</evidence>
<dbReference type="KEGG" id="mmaz:MmTuc01_3284"/>
<dbReference type="Proteomes" id="UP000011718">
    <property type="component" value="Chromosome"/>
</dbReference>
<dbReference type="AlphaFoldDB" id="M1QE69"/>
<name>M1QE69_METMZ</name>
<dbReference type="EMBL" id="CP004144">
    <property type="protein sequence ID" value="AGF98538.1"/>
    <property type="molecule type" value="Genomic_DNA"/>
</dbReference>
<sequence>MYGETGNIQSINAFFQDAAFQKNRGERKAYIDSSKLSSS</sequence>
<gene>
    <name evidence="1" type="ORF">MmTuc01_3284</name>
</gene>
<protein>
    <submittedName>
        <fullName evidence="1">Uncharacterized protein</fullName>
    </submittedName>
</protein>
<proteinExistence type="predicted"/>